<dbReference type="WBParaSite" id="nRc.2.0.1.t37394-RA">
    <property type="protein sequence ID" value="nRc.2.0.1.t37394-RA"/>
    <property type="gene ID" value="nRc.2.0.1.g37394"/>
</dbReference>
<evidence type="ECO:0000313" key="1">
    <source>
        <dbReference type="Proteomes" id="UP000887565"/>
    </source>
</evidence>
<evidence type="ECO:0000313" key="2">
    <source>
        <dbReference type="WBParaSite" id="nRc.2.0.1.t37394-RA"/>
    </source>
</evidence>
<dbReference type="Proteomes" id="UP000887565">
    <property type="component" value="Unplaced"/>
</dbReference>
<sequence>MKKKLSRKVDEQWKCRDLSYIIALLRAYGVPDRKPFHFYYLEGSQEKTTVLWCEVCCFIYVLICKDLGQWYWASDIG</sequence>
<reference evidence="2" key="1">
    <citation type="submission" date="2022-11" db="UniProtKB">
        <authorList>
            <consortium name="WormBaseParasite"/>
        </authorList>
    </citation>
    <scope>IDENTIFICATION</scope>
</reference>
<name>A0A915KHI9_ROMCU</name>
<organism evidence="1 2">
    <name type="scientific">Romanomermis culicivorax</name>
    <name type="common">Nematode worm</name>
    <dbReference type="NCBI Taxonomy" id="13658"/>
    <lineage>
        <taxon>Eukaryota</taxon>
        <taxon>Metazoa</taxon>
        <taxon>Ecdysozoa</taxon>
        <taxon>Nematoda</taxon>
        <taxon>Enoplea</taxon>
        <taxon>Dorylaimia</taxon>
        <taxon>Mermithida</taxon>
        <taxon>Mermithoidea</taxon>
        <taxon>Mermithidae</taxon>
        <taxon>Romanomermis</taxon>
    </lineage>
</organism>
<dbReference type="AlphaFoldDB" id="A0A915KHI9"/>
<accession>A0A915KHI9</accession>
<keyword evidence="1" id="KW-1185">Reference proteome</keyword>
<proteinExistence type="predicted"/>
<protein>
    <submittedName>
        <fullName evidence="2">Uncharacterized protein</fullName>
    </submittedName>
</protein>